<evidence type="ECO:0008006" key="3">
    <source>
        <dbReference type="Google" id="ProtNLM"/>
    </source>
</evidence>
<dbReference type="PANTHER" id="PTHR37015:SF2">
    <property type="entry name" value="REVERSE TRANSCRIPTASE DOMAIN-CONTAINING PROTEIN"/>
    <property type="match status" value="1"/>
</dbReference>
<keyword evidence="2" id="KW-1185">Reference proteome</keyword>
<protein>
    <recommendedName>
        <fullName evidence="3">Reverse transcriptase domain-containing protein</fullName>
    </recommendedName>
</protein>
<sequence>MAAIPHLALSSTLQHVAETKLTKLAQRRAELDEFLRENVDDETVNFRDVDSVRRLFEAMRQRGHRFNDQDWPDFLTNFLDQAEKNSYIRSSQVVGWGELLILELEQKKNRYQVTELFSKLVLQWIQSPVAGQNLTDDSESAQGLSELREQLATWTSYAFEEKHTDKTEIMEYLNELFLKKQQRSALSESPFDQLRQAIAGFNEIKIDKKTVRAAVIALLKEDLFAGEKRDALQDLKLRDVVMEEIADALRSDLSALDRWSWQSSPIPVHFRRHINGKFRDYNDDSDDNESNDMSPSEIKQSMLRLITAEILIQKHIHGSATYFQTDFKWFGPSVPHSSLLALFEFFHVPPKWFGFFKEFLQPTLQVQAEGAYGEPKKRVRGIPISHTLSTAFGELLLFVLDYAVNQETQGCNIYRFFDDIHFWGQPESCVKAWNTIKDFTRIMGLTLNEEKSGSFQCGTNGENTKLPNSLPTGDVHWGFMKLVGDGEWQVDHENLMHHISEMARQLKYCNSVLDVISFLREKIQAAKEFQSVSFDLSDAFFFFPTELGGLCLSNPLDHLINLRREFHRDPENIVLSIKVKEKQEYEKAFQNFEEGMVHGIPSNAPDTPLSFEDYCKFPEDGSQLWNEAYKELQDEIDTSYPMQTHDLESAKDFVECIDQIEIPAQHSWSIQMYGAEVLTHMGRLAFGERDLMPLALIKNMKSEANWTSPPPMENADHKFYDMRWPYNLSHFLKQAEWDPFIRPSQVAAWGNSLLLELEQKRARYDATALFSKLVLQWIKNPVSVPNPMDETESSPRYLELEQQRDTWKSYAFEEKVTDKAEIFEYLDNFDEITIDKNSIRVALRALLKKDLFVGEKRSALEDLQSRDIVLDEIADALRSDLNTLESWSWQAHPIPVHFRKNINGRFRVYLDEEIYQAIFIQIVGTFWAVFLKRELKRFVSSSAWLEKRPTTKLNREHIQKRINLMGENRESSRRDYSINNSRWKTYRDVFFLSDEDDPDEHIKLDTLTDVKQRILRLISTEILLRKQFYGSATYFQTDIKWFGPSIPHTTLLTVFEFFHVPPKWMAFFREFLQPTLQIEEGEICFEPKKRVRGIPMSHTLSTAFGALLLFVLDYAVNQHTQGFYNPFDIPSFDDDPKNIVKKYVNYEKQEYEEDMERFDAGKVSDIPSAVSG</sequence>
<gene>
    <name evidence="1" type="ORF">MCAP1_003378</name>
</gene>
<reference evidence="1" key="1">
    <citation type="submission" date="2023-03" db="EMBL/GenBank/DDBJ databases">
        <title>Mating type loci evolution in Malassezia.</title>
        <authorList>
            <person name="Coelho M.A."/>
        </authorList>
    </citation>
    <scope>NUCLEOTIDE SEQUENCE</scope>
    <source>
        <strain evidence="1">CBS 10434</strain>
    </source>
</reference>
<accession>A0AAF0EEB6</accession>
<evidence type="ECO:0000313" key="2">
    <source>
        <dbReference type="Proteomes" id="UP001220961"/>
    </source>
</evidence>
<dbReference type="Proteomes" id="UP001220961">
    <property type="component" value="Chromosome 7"/>
</dbReference>
<dbReference type="AlphaFoldDB" id="A0AAF0EEB6"/>
<dbReference type="EMBL" id="CP119914">
    <property type="protein sequence ID" value="WFD21121.1"/>
    <property type="molecule type" value="Genomic_DNA"/>
</dbReference>
<proteinExistence type="predicted"/>
<organism evidence="1 2">
    <name type="scientific">Malassezia caprae</name>
    <dbReference type="NCBI Taxonomy" id="1381934"/>
    <lineage>
        <taxon>Eukaryota</taxon>
        <taxon>Fungi</taxon>
        <taxon>Dikarya</taxon>
        <taxon>Basidiomycota</taxon>
        <taxon>Ustilaginomycotina</taxon>
        <taxon>Malasseziomycetes</taxon>
        <taxon>Malasseziales</taxon>
        <taxon>Malasseziaceae</taxon>
        <taxon>Malassezia</taxon>
    </lineage>
</organism>
<dbReference type="PANTHER" id="PTHR37015">
    <property type="entry name" value="REVERSE TRANSCRIPTASE DOMAIN-CONTAINING PROTEIN"/>
    <property type="match status" value="1"/>
</dbReference>
<evidence type="ECO:0000313" key="1">
    <source>
        <dbReference type="EMBL" id="WFD21121.1"/>
    </source>
</evidence>
<name>A0AAF0EEB6_9BASI</name>